<dbReference type="PANTHER" id="PTHR22835">
    <property type="entry name" value="ZINC FINGER FYVE DOMAIN CONTAINING PROTEIN"/>
    <property type="match status" value="1"/>
</dbReference>
<reference evidence="7" key="1">
    <citation type="submission" date="2024-06" db="EMBL/GenBank/DDBJ databases">
        <authorList>
            <person name="Ryan C."/>
        </authorList>
    </citation>
    <scope>NUCLEOTIDE SEQUENCE [LARGE SCALE GENOMIC DNA]</scope>
</reference>
<feature type="signal peptide" evidence="5">
    <location>
        <begin position="1"/>
        <end position="21"/>
    </location>
</feature>
<keyword evidence="3" id="KW-0378">Hydrolase</keyword>
<evidence type="ECO:0000256" key="3">
    <source>
        <dbReference type="ARBA" id="ARBA00022801"/>
    </source>
</evidence>
<evidence type="ECO:0000256" key="5">
    <source>
        <dbReference type="SAM" id="SignalP"/>
    </source>
</evidence>
<accession>A0ABC8ZCJ3</accession>
<keyword evidence="7" id="KW-1185">Reference proteome</keyword>
<protein>
    <recommendedName>
        <fullName evidence="8">GDSL esterase/lipase</fullName>
    </recommendedName>
</protein>
<dbReference type="CDD" id="cd01837">
    <property type="entry name" value="SGNH_plant_lipase_like"/>
    <property type="match status" value="1"/>
</dbReference>
<evidence type="ECO:0000256" key="4">
    <source>
        <dbReference type="ARBA" id="ARBA00023180"/>
    </source>
</evidence>
<dbReference type="GO" id="GO:0016787">
    <property type="term" value="F:hydrolase activity"/>
    <property type="evidence" value="ECO:0007669"/>
    <property type="project" value="UniProtKB-KW"/>
</dbReference>
<reference evidence="6 7" key="2">
    <citation type="submission" date="2024-10" db="EMBL/GenBank/DDBJ databases">
        <authorList>
            <person name="Ryan C."/>
        </authorList>
    </citation>
    <scope>NUCLEOTIDE SEQUENCE [LARGE SCALE GENOMIC DNA]</scope>
</reference>
<proteinExistence type="inferred from homology"/>
<dbReference type="EMBL" id="OZ075128">
    <property type="protein sequence ID" value="CAL4958953.1"/>
    <property type="molecule type" value="Genomic_DNA"/>
</dbReference>
<comment type="similarity">
    <text evidence="1">Belongs to the 'GDSL' lipolytic enzyme family.</text>
</comment>
<evidence type="ECO:0000313" key="7">
    <source>
        <dbReference type="Proteomes" id="UP001497457"/>
    </source>
</evidence>
<organism evidence="6 7">
    <name type="scientific">Urochloa decumbens</name>
    <dbReference type="NCBI Taxonomy" id="240449"/>
    <lineage>
        <taxon>Eukaryota</taxon>
        <taxon>Viridiplantae</taxon>
        <taxon>Streptophyta</taxon>
        <taxon>Embryophyta</taxon>
        <taxon>Tracheophyta</taxon>
        <taxon>Spermatophyta</taxon>
        <taxon>Magnoliopsida</taxon>
        <taxon>Liliopsida</taxon>
        <taxon>Poales</taxon>
        <taxon>Poaceae</taxon>
        <taxon>PACMAD clade</taxon>
        <taxon>Panicoideae</taxon>
        <taxon>Panicodae</taxon>
        <taxon>Paniceae</taxon>
        <taxon>Melinidinae</taxon>
        <taxon>Urochloa</taxon>
    </lineage>
</organism>
<dbReference type="Proteomes" id="UP001497457">
    <property type="component" value="Chromosome 18b"/>
</dbReference>
<dbReference type="InterPro" id="IPR001087">
    <property type="entry name" value="GDSL"/>
</dbReference>
<dbReference type="InterPro" id="IPR035669">
    <property type="entry name" value="SGNH_plant_lipase-like"/>
</dbReference>
<dbReference type="InterPro" id="IPR036514">
    <property type="entry name" value="SGNH_hydro_sf"/>
</dbReference>
<sequence length="384" mass="41152">MKPILLLLLQIFLLLPSLSSSIRTNYTSIFSFGDSYTDTGNLVILYGGLTATPGVLIAKPPYGMTFFGQPSGRASDGRLAIDFIDESEMEPLAEALGLPLLPPSLASNQSFRQGVNFAVGGTTALERAFFVDKGFKAVSPFNISISVQLGWFDALKPSLCSSPQACKEYLAEALFVVGELGWNDYTVMLLAGRSVDEAGSHVHEIVGNICAATERLIEEGAKTVVVSGIPPLGCAAGNLALMANQTGGEYEPDTGCLRDLNLRSREHNAQLRRGLARLKRRHAAGVRVVYADLHAPITDFAAAPCRYGFDGTDGALRCCCNGAGGRYNFNLTALCCMAGVSACVDPSAYVNWDGIHLTEAANRRIADGWLRGPYAHPPILRNTR</sequence>
<gene>
    <name evidence="6" type="ORF">URODEC1_LOCUS43427</name>
</gene>
<feature type="chain" id="PRO_5044864818" description="GDSL esterase/lipase" evidence="5">
    <location>
        <begin position="22"/>
        <end position="384"/>
    </location>
</feature>
<evidence type="ECO:0008006" key="8">
    <source>
        <dbReference type="Google" id="ProtNLM"/>
    </source>
</evidence>
<dbReference type="Gene3D" id="3.40.50.1110">
    <property type="entry name" value="SGNH hydrolase"/>
    <property type="match status" value="1"/>
</dbReference>
<dbReference type="Pfam" id="PF00657">
    <property type="entry name" value="Lipase_GDSL"/>
    <property type="match status" value="1"/>
</dbReference>
<evidence type="ECO:0000313" key="6">
    <source>
        <dbReference type="EMBL" id="CAL4958953.1"/>
    </source>
</evidence>
<keyword evidence="4" id="KW-0325">Glycoprotein</keyword>
<name>A0ABC8ZCJ3_9POAL</name>
<dbReference type="SUPFAM" id="SSF52266">
    <property type="entry name" value="SGNH hydrolase"/>
    <property type="match status" value="1"/>
</dbReference>
<dbReference type="PANTHER" id="PTHR22835:SF559">
    <property type="entry name" value="OS01G0215500 PROTEIN"/>
    <property type="match status" value="1"/>
</dbReference>
<dbReference type="AlphaFoldDB" id="A0ABC8ZCJ3"/>
<evidence type="ECO:0000256" key="2">
    <source>
        <dbReference type="ARBA" id="ARBA00022729"/>
    </source>
</evidence>
<keyword evidence="2 5" id="KW-0732">Signal</keyword>
<evidence type="ECO:0000256" key="1">
    <source>
        <dbReference type="ARBA" id="ARBA00008668"/>
    </source>
</evidence>